<feature type="domain" description="Metallo-beta-lactamase" evidence="10">
    <location>
        <begin position="21"/>
        <end position="250"/>
    </location>
</feature>
<dbReference type="PANTHER" id="PTHR46018">
    <property type="entry name" value="ZINC PHOSPHODIESTERASE ELAC PROTEIN 1"/>
    <property type="match status" value="1"/>
</dbReference>
<dbReference type="SUPFAM" id="SSF56281">
    <property type="entry name" value="Metallo-hydrolase/oxidoreductase"/>
    <property type="match status" value="1"/>
</dbReference>
<comment type="caution">
    <text evidence="11">The sequence shown here is derived from an EMBL/GenBank/DDBJ whole genome shotgun (WGS) entry which is preliminary data.</text>
</comment>
<dbReference type="Gene3D" id="3.60.15.10">
    <property type="entry name" value="Ribonuclease Z/Hydroxyacylglutathione hydrolase-like"/>
    <property type="match status" value="1"/>
</dbReference>
<accession>A0A2R6AUM0</accession>
<comment type="subunit">
    <text evidence="2 9">Homodimer.</text>
</comment>
<dbReference type="AlphaFoldDB" id="A0A2R6AUM0"/>
<evidence type="ECO:0000256" key="7">
    <source>
        <dbReference type="ARBA" id="ARBA00022801"/>
    </source>
</evidence>
<evidence type="ECO:0000256" key="3">
    <source>
        <dbReference type="ARBA" id="ARBA00022694"/>
    </source>
</evidence>
<dbReference type="NCBIfam" id="TIGR02651">
    <property type="entry name" value="RNase_Z"/>
    <property type="match status" value="1"/>
</dbReference>
<keyword evidence="3 9" id="KW-0819">tRNA processing</keyword>
<dbReference type="NCBIfam" id="NF000801">
    <property type="entry name" value="PRK00055.1-3"/>
    <property type="match status" value="1"/>
</dbReference>
<dbReference type="GO" id="GO:0046872">
    <property type="term" value="F:metal ion binding"/>
    <property type="evidence" value="ECO:0007669"/>
    <property type="project" value="UniProtKB-KW"/>
</dbReference>
<keyword evidence="7 9" id="KW-0378">Hydrolase</keyword>
<reference evidence="11 12" key="1">
    <citation type="submission" date="2017-04" db="EMBL/GenBank/DDBJ databases">
        <title>Novel microbial lineages endemic to geothermal iron-oxide mats fill important gaps in the evolutionary history of Archaea.</title>
        <authorList>
            <person name="Jay Z.J."/>
            <person name="Beam J.P."/>
            <person name="Dlakic M."/>
            <person name="Rusch D.B."/>
            <person name="Kozubal M.A."/>
            <person name="Inskeep W.P."/>
        </authorList>
    </citation>
    <scope>NUCLEOTIDE SEQUENCE [LARGE SCALE GENOMIC DNA]</scope>
    <source>
        <strain evidence="11">ECH_B_SAG-M15</strain>
    </source>
</reference>
<name>A0A2R6AUM0_9ARCH</name>
<keyword evidence="8" id="KW-0862">Zinc</keyword>
<keyword evidence="4 9" id="KW-0540">Nuclease</keyword>
<dbReference type="InterPro" id="IPR013471">
    <property type="entry name" value="RNase_Z/BN"/>
</dbReference>
<organism evidence="11 12">
    <name type="scientific">Candidatus Marsarchaeota G2 archaeon ECH_B_SAG-M15</name>
    <dbReference type="NCBI Taxonomy" id="1978162"/>
    <lineage>
        <taxon>Archaea</taxon>
        <taxon>Candidatus Marsarchaeota</taxon>
        <taxon>Candidatus Marsarchaeota group 2</taxon>
    </lineage>
</organism>
<comment type="cofactor">
    <cofactor evidence="1">
        <name>Zn(2+)</name>
        <dbReference type="ChEBI" id="CHEBI:29105"/>
    </cofactor>
</comment>
<dbReference type="HAMAP" id="MF_01818">
    <property type="entry name" value="RNase_Z_BN"/>
    <property type="match status" value="1"/>
</dbReference>
<dbReference type="CDD" id="cd07717">
    <property type="entry name" value="RNaseZ_ZiPD-like_MBL-fold"/>
    <property type="match status" value="1"/>
</dbReference>
<proteinExistence type="inferred from homology"/>
<protein>
    <recommendedName>
        <fullName evidence="9">Ribonuclease Z</fullName>
        <shortName evidence="9">RNase Z</shortName>
        <ecNumber evidence="9">3.1.26.11</ecNumber>
    </recommendedName>
    <alternativeName>
        <fullName evidence="9">tRNA 3 endonuclease</fullName>
    </alternativeName>
    <alternativeName>
        <fullName evidence="9">tRNase Z</fullName>
    </alternativeName>
</protein>
<keyword evidence="5" id="KW-0479">Metal-binding</keyword>
<evidence type="ECO:0000256" key="1">
    <source>
        <dbReference type="ARBA" id="ARBA00001947"/>
    </source>
</evidence>
<dbReference type="Proteomes" id="UP000240490">
    <property type="component" value="Unassembled WGS sequence"/>
</dbReference>
<evidence type="ECO:0000256" key="9">
    <source>
        <dbReference type="HAMAP-Rule" id="MF_01818"/>
    </source>
</evidence>
<sequence>MTKLSIHFIGTGSGAPSLTRGSPAIMIRREGVGLLFDCGEATQLAMRRQRLRFRKLEAIFISHMHGDHVLGLPGLIMTLNLNANPEGLAIYGPRGIGDYLECAFKATLFQPRFELKVVELEETPSPTPVHRGDDFNVYAVSSRHVVPSFAYALVEDDRPGEFNVEKALELGVPRGRLWGELQKGKSVEVDGRVVTPEQVLGPKRRGRRVVYSGDTRPCDTVLKLGRGSDVFIHEATFTDDHLEEAQAGGHSTISEALDVIRKSGCKMGVITNIGQRTRPEDLEKLVLGGESIIVASDGLTLEVPLR</sequence>
<evidence type="ECO:0000256" key="6">
    <source>
        <dbReference type="ARBA" id="ARBA00022759"/>
    </source>
</evidence>
<comment type="caution">
    <text evidence="9">Lacks conserved residue(s) required for the propagation of feature annotation.</text>
</comment>
<evidence type="ECO:0000259" key="10">
    <source>
        <dbReference type="SMART" id="SM00849"/>
    </source>
</evidence>
<evidence type="ECO:0000313" key="12">
    <source>
        <dbReference type="Proteomes" id="UP000240490"/>
    </source>
</evidence>
<comment type="catalytic activity">
    <reaction evidence="9">
        <text>Endonucleolytic cleavage of RNA, removing extra 3' nucleotides from tRNA precursor, generating 3' termini of tRNAs. A 3'-hydroxy group is left at the tRNA terminus and a 5'-phosphoryl group is left at the trailer molecule.</text>
        <dbReference type="EC" id="3.1.26.11"/>
    </reaction>
</comment>
<dbReference type="InterPro" id="IPR001279">
    <property type="entry name" value="Metallo-B-lactamas"/>
</dbReference>
<dbReference type="SMART" id="SM00849">
    <property type="entry name" value="Lactamase_B"/>
    <property type="match status" value="1"/>
</dbReference>
<dbReference type="GO" id="GO:0042781">
    <property type="term" value="F:3'-tRNA processing endoribonuclease activity"/>
    <property type="evidence" value="ECO:0007669"/>
    <property type="project" value="UniProtKB-UniRule"/>
</dbReference>
<evidence type="ECO:0000256" key="4">
    <source>
        <dbReference type="ARBA" id="ARBA00022722"/>
    </source>
</evidence>
<comment type="similarity">
    <text evidence="9">Belongs to the RNase Z family.</text>
</comment>
<evidence type="ECO:0000256" key="2">
    <source>
        <dbReference type="ARBA" id="ARBA00011738"/>
    </source>
</evidence>
<gene>
    <name evidence="9" type="primary">rnz</name>
    <name evidence="11" type="ORF">B9Q08_05695</name>
</gene>
<dbReference type="Pfam" id="PF23023">
    <property type="entry name" value="Anti-Pycsar_Apyc1"/>
    <property type="match status" value="1"/>
</dbReference>
<dbReference type="InterPro" id="IPR036866">
    <property type="entry name" value="RibonucZ/Hydroxyglut_hydro"/>
</dbReference>
<dbReference type="EMBL" id="NEXJ01000099">
    <property type="protein sequence ID" value="PSN90033.1"/>
    <property type="molecule type" value="Genomic_DNA"/>
</dbReference>
<dbReference type="PANTHER" id="PTHR46018:SF2">
    <property type="entry name" value="ZINC PHOSPHODIESTERASE ELAC PROTEIN 1"/>
    <property type="match status" value="1"/>
</dbReference>
<feature type="active site" description="Proton acceptor" evidence="9">
    <location>
        <position position="67"/>
    </location>
</feature>
<evidence type="ECO:0000256" key="8">
    <source>
        <dbReference type="ARBA" id="ARBA00022833"/>
    </source>
</evidence>
<evidence type="ECO:0000256" key="5">
    <source>
        <dbReference type="ARBA" id="ARBA00022723"/>
    </source>
</evidence>
<keyword evidence="6 9" id="KW-0255">Endonuclease</keyword>
<evidence type="ECO:0000313" key="11">
    <source>
        <dbReference type="EMBL" id="PSN90033.1"/>
    </source>
</evidence>
<dbReference type="EC" id="3.1.26.11" evidence="9"/>
<comment type="function">
    <text evidence="9">Zinc phosphodiesterase, which displays some tRNA 3'-processing endonuclease activity. Probably involved in tRNA maturation, by removing a 3'-trailer from precursor tRNA.</text>
</comment>